<name>A0ABU0U726_9SPHI</name>
<accession>A0ABU0U726</accession>
<organism evidence="6 7">
    <name type="scientific">Sphingobacterium zeae</name>
    <dbReference type="NCBI Taxonomy" id="1776859"/>
    <lineage>
        <taxon>Bacteria</taxon>
        <taxon>Pseudomonadati</taxon>
        <taxon>Bacteroidota</taxon>
        <taxon>Sphingobacteriia</taxon>
        <taxon>Sphingobacteriales</taxon>
        <taxon>Sphingobacteriaceae</taxon>
        <taxon>Sphingobacterium</taxon>
    </lineage>
</organism>
<keyword evidence="2 4" id="KW-0479">Metal-binding</keyword>
<keyword evidence="7" id="KW-1185">Reference proteome</keyword>
<dbReference type="InterPro" id="IPR036909">
    <property type="entry name" value="Cyt_c-like_dom_sf"/>
</dbReference>
<dbReference type="Pfam" id="PF00034">
    <property type="entry name" value="Cytochrom_C"/>
    <property type="match status" value="1"/>
</dbReference>
<reference evidence="6 7" key="1">
    <citation type="submission" date="2023-07" db="EMBL/GenBank/DDBJ databases">
        <title>Functional and genomic diversity of the sorghum phyllosphere microbiome.</title>
        <authorList>
            <person name="Shade A."/>
        </authorList>
    </citation>
    <scope>NUCLEOTIDE SEQUENCE [LARGE SCALE GENOMIC DNA]</scope>
    <source>
        <strain evidence="6 7">SORGH_AS_0892</strain>
    </source>
</reference>
<dbReference type="PROSITE" id="PS51257">
    <property type="entry name" value="PROKAR_LIPOPROTEIN"/>
    <property type="match status" value="1"/>
</dbReference>
<feature type="domain" description="Cytochrome c" evidence="5">
    <location>
        <begin position="72"/>
        <end position="161"/>
    </location>
</feature>
<evidence type="ECO:0000256" key="1">
    <source>
        <dbReference type="ARBA" id="ARBA00022617"/>
    </source>
</evidence>
<dbReference type="PROSITE" id="PS51007">
    <property type="entry name" value="CYTC"/>
    <property type="match status" value="1"/>
</dbReference>
<comment type="caution">
    <text evidence="6">The sequence shown here is derived from an EMBL/GenBank/DDBJ whole genome shotgun (WGS) entry which is preliminary data.</text>
</comment>
<dbReference type="Gene3D" id="1.10.760.10">
    <property type="entry name" value="Cytochrome c-like domain"/>
    <property type="match status" value="1"/>
</dbReference>
<dbReference type="RefSeq" id="WP_307186358.1">
    <property type="nucleotide sequence ID" value="NZ_JAUTBA010000001.1"/>
</dbReference>
<proteinExistence type="predicted"/>
<evidence type="ECO:0000259" key="5">
    <source>
        <dbReference type="PROSITE" id="PS51007"/>
    </source>
</evidence>
<evidence type="ECO:0000256" key="3">
    <source>
        <dbReference type="ARBA" id="ARBA00023004"/>
    </source>
</evidence>
<sequence>MNKRINVILSCMGIVGMIACGGNGENKKENDTSKAANQNVASTDAAMLDFKSDGSKGVGPVSTIEHKAFDAQLANKGVELFVSKCAMCHNFERTLVGPSLDGVVKRRTPEWIMNMMLDPSTMLEKDADAIALSKDFSSPMISLGLQQEEARAILEYLRERNSASK</sequence>
<keyword evidence="1 4" id="KW-0349">Heme</keyword>
<keyword evidence="3 4" id="KW-0408">Iron</keyword>
<dbReference type="InterPro" id="IPR009056">
    <property type="entry name" value="Cyt_c-like_dom"/>
</dbReference>
<dbReference type="Proteomes" id="UP001244640">
    <property type="component" value="Unassembled WGS sequence"/>
</dbReference>
<protein>
    <recommendedName>
        <fullName evidence="5">Cytochrome c domain-containing protein</fullName>
    </recommendedName>
</protein>
<dbReference type="SUPFAM" id="SSF46626">
    <property type="entry name" value="Cytochrome c"/>
    <property type="match status" value="1"/>
</dbReference>
<gene>
    <name evidence="6" type="ORF">QE382_002749</name>
</gene>
<evidence type="ECO:0000256" key="4">
    <source>
        <dbReference type="PROSITE-ProRule" id="PRU00433"/>
    </source>
</evidence>
<evidence type="ECO:0000313" key="7">
    <source>
        <dbReference type="Proteomes" id="UP001244640"/>
    </source>
</evidence>
<evidence type="ECO:0000256" key="2">
    <source>
        <dbReference type="ARBA" id="ARBA00022723"/>
    </source>
</evidence>
<dbReference type="EMBL" id="JAUTBA010000001">
    <property type="protein sequence ID" value="MDQ1150765.1"/>
    <property type="molecule type" value="Genomic_DNA"/>
</dbReference>
<evidence type="ECO:0000313" key="6">
    <source>
        <dbReference type="EMBL" id="MDQ1150765.1"/>
    </source>
</evidence>